<accession>A0A1Y2IEI6</accession>
<dbReference type="EMBL" id="KZ084127">
    <property type="protein sequence ID" value="OSC99527.1"/>
    <property type="molecule type" value="Genomic_DNA"/>
</dbReference>
<reference evidence="1 2" key="1">
    <citation type="journal article" date="2015" name="Biotechnol. Biofuels">
        <title>Enhanced degradation of softwood versus hardwood by the white-rot fungus Pycnoporus coccineus.</title>
        <authorList>
            <person name="Couturier M."/>
            <person name="Navarro D."/>
            <person name="Chevret D."/>
            <person name="Henrissat B."/>
            <person name="Piumi F."/>
            <person name="Ruiz-Duenas F.J."/>
            <person name="Martinez A.T."/>
            <person name="Grigoriev I.V."/>
            <person name="Riley R."/>
            <person name="Lipzen A."/>
            <person name="Berrin J.G."/>
            <person name="Master E.R."/>
            <person name="Rosso M.N."/>
        </authorList>
    </citation>
    <scope>NUCLEOTIDE SEQUENCE [LARGE SCALE GENOMIC DNA]</scope>
    <source>
        <strain evidence="1 2">BRFM310</strain>
    </source>
</reference>
<sequence>MQRPTRMPSANGGTTCYSCRPCSPLSIFARRAIRALWGSYFLQPCARGAVHSPLLSLKRPSSISTRSRGLPRITQCAYHAAPFLIHGLVNMFNTHSVSSHLGVLAYDHENGEGDLYSTFVRNGALWPGSGCVITSRTCTHVRRMAARIQDC</sequence>
<evidence type="ECO:0000313" key="1">
    <source>
        <dbReference type="EMBL" id="OSC99527.1"/>
    </source>
</evidence>
<organism evidence="1 2">
    <name type="scientific">Trametes coccinea (strain BRFM310)</name>
    <name type="common">Pycnoporus coccineus</name>
    <dbReference type="NCBI Taxonomy" id="1353009"/>
    <lineage>
        <taxon>Eukaryota</taxon>
        <taxon>Fungi</taxon>
        <taxon>Dikarya</taxon>
        <taxon>Basidiomycota</taxon>
        <taxon>Agaricomycotina</taxon>
        <taxon>Agaricomycetes</taxon>
        <taxon>Polyporales</taxon>
        <taxon>Polyporaceae</taxon>
        <taxon>Trametes</taxon>
    </lineage>
</organism>
<dbReference type="AlphaFoldDB" id="A0A1Y2IEI6"/>
<evidence type="ECO:0000313" key="2">
    <source>
        <dbReference type="Proteomes" id="UP000193067"/>
    </source>
</evidence>
<dbReference type="Proteomes" id="UP000193067">
    <property type="component" value="Unassembled WGS sequence"/>
</dbReference>
<gene>
    <name evidence="1" type="ORF">PYCCODRAFT_833368</name>
</gene>
<proteinExistence type="predicted"/>
<keyword evidence="2" id="KW-1185">Reference proteome</keyword>
<dbReference type="OrthoDB" id="10571409at2759"/>
<name>A0A1Y2IEI6_TRAC3</name>
<protein>
    <submittedName>
        <fullName evidence="1">Uncharacterized protein</fullName>
    </submittedName>
</protein>